<dbReference type="GO" id="GO:0032259">
    <property type="term" value="P:methylation"/>
    <property type="evidence" value="ECO:0007669"/>
    <property type="project" value="UniProtKB-KW"/>
</dbReference>
<name>F6F3G0_SPHCR</name>
<evidence type="ECO:0000313" key="3">
    <source>
        <dbReference type="Proteomes" id="UP000007150"/>
    </source>
</evidence>
<dbReference type="Pfam" id="PF13649">
    <property type="entry name" value="Methyltransf_25"/>
    <property type="match status" value="1"/>
</dbReference>
<dbReference type="KEGG" id="sch:Sphch_3376"/>
<sequence>MQTAGNLALVALLTPVGPCVSAARRIGEERIVAASFEDGTARAALAGNRGAGFPALAFREFFRNPLAVGSAFPASHYLVDAMLDPVDWSRMERVIEYGPGTGIFTRALLDRLPGHARLLAIDTSPAFIGHLRGEVRDRRLTAVTGSADAVLDIMAAQGWDRADGILSGLPFSTLAPERAERLMQASARALRPDGRFLAYQMRRAVKPLLERRFARVEAGFEWRNVPPCHLYWASGPVQLSSC</sequence>
<dbReference type="SUPFAM" id="SSF53335">
    <property type="entry name" value="S-adenosyl-L-methionine-dependent methyltransferases"/>
    <property type="match status" value="1"/>
</dbReference>
<dbReference type="GO" id="GO:0008168">
    <property type="term" value="F:methyltransferase activity"/>
    <property type="evidence" value="ECO:0007669"/>
    <property type="project" value="UniProtKB-KW"/>
</dbReference>
<keyword evidence="2" id="KW-0489">Methyltransferase</keyword>
<dbReference type="Proteomes" id="UP000007150">
    <property type="component" value="Chromosome 2"/>
</dbReference>
<feature type="domain" description="Methyltransferase" evidence="1">
    <location>
        <begin position="94"/>
        <end position="194"/>
    </location>
</feature>
<dbReference type="EMBL" id="CP002799">
    <property type="protein sequence ID" value="AEG50972.1"/>
    <property type="molecule type" value="Genomic_DNA"/>
</dbReference>
<dbReference type="AlphaFoldDB" id="F6F3G0"/>
<organism evidence="2 3">
    <name type="scientific">Sphingobium chlorophenolicum L-1</name>
    <dbReference type="NCBI Taxonomy" id="690566"/>
    <lineage>
        <taxon>Bacteria</taxon>
        <taxon>Pseudomonadati</taxon>
        <taxon>Pseudomonadota</taxon>
        <taxon>Alphaproteobacteria</taxon>
        <taxon>Sphingomonadales</taxon>
        <taxon>Sphingomonadaceae</taxon>
        <taxon>Sphingobium</taxon>
    </lineage>
</organism>
<keyword evidence="2" id="KW-0808">Transferase</keyword>
<protein>
    <submittedName>
        <fullName evidence="2">Methyltransferase type 12</fullName>
    </submittedName>
</protein>
<dbReference type="Gene3D" id="3.40.50.150">
    <property type="entry name" value="Vaccinia Virus protein VP39"/>
    <property type="match status" value="1"/>
</dbReference>
<dbReference type="CDD" id="cd02440">
    <property type="entry name" value="AdoMet_MTases"/>
    <property type="match status" value="1"/>
</dbReference>
<evidence type="ECO:0000259" key="1">
    <source>
        <dbReference type="Pfam" id="PF13649"/>
    </source>
</evidence>
<dbReference type="InterPro" id="IPR041698">
    <property type="entry name" value="Methyltransf_25"/>
</dbReference>
<reference evidence="2 3" key="1">
    <citation type="submission" date="2011-05" db="EMBL/GenBank/DDBJ databases">
        <title>Complete sequence of chromosome 2 of Sphingobium chlorophenolicum L-1.</title>
        <authorList>
            <consortium name="US DOE Joint Genome Institute"/>
            <person name="Lucas S."/>
            <person name="Han J."/>
            <person name="Lapidus A."/>
            <person name="Cheng J.-F."/>
            <person name="Goodwin L."/>
            <person name="Pitluck S."/>
            <person name="Peters L."/>
            <person name="Daligault H."/>
            <person name="Han C."/>
            <person name="Tapia R."/>
            <person name="Land M."/>
            <person name="Hauser L."/>
            <person name="Kyrpides N."/>
            <person name="Ivanova N."/>
            <person name="Pagani I."/>
            <person name="Turner P."/>
            <person name="Copley S."/>
            <person name="Woyke T."/>
        </authorList>
    </citation>
    <scope>NUCLEOTIDE SEQUENCE [LARGE SCALE GENOMIC DNA]</scope>
    <source>
        <strain evidence="2 3">L-1</strain>
    </source>
</reference>
<proteinExistence type="predicted"/>
<dbReference type="HOGENOM" id="CLU_085338_2_0_5"/>
<accession>F6F3G0</accession>
<dbReference type="InterPro" id="IPR029063">
    <property type="entry name" value="SAM-dependent_MTases_sf"/>
</dbReference>
<keyword evidence="3" id="KW-1185">Reference proteome</keyword>
<evidence type="ECO:0000313" key="2">
    <source>
        <dbReference type="EMBL" id="AEG50972.1"/>
    </source>
</evidence>
<dbReference type="STRING" id="690566.Sphch_3376"/>
<gene>
    <name evidence="2" type="ORF">Sphch_3376</name>
</gene>